<dbReference type="InterPro" id="IPR016177">
    <property type="entry name" value="DNA-bd_dom_sf"/>
</dbReference>
<evidence type="ECO:0000259" key="8">
    <source>
        <dbReference type="PROSITE" id="PS51032"/>
    </source>
</evidence>
<organism evidence="9 10">
    <name type="scientific">Jatropha curcas</name>
    <name type="common">Barbados nut</name>
    <dbReference type="NCBI Taxonomy" id="180498"/>
    <lineage>
        <taxon>Eukaryota</taxon>
        <taxon>Viridiplantae</taxon>
        <taxon>Streptophyta</taxon>
        <taxon>Embryophyta</taxon>
        <taxon>Tracheophyta</taxon>
        <taxon>Spermatophyta</taxon>
        <taxon>Magnoliopsida</taxon>
        <taxon>eudicotyledons</taxon>
        <taxon>Gunneridae</taxon>
        <taxon>Pentapetalae</taxon>
        <taxon>rosids</taxon>
        <taxon>fabids</taxon>
        <taxon>Malpighiales</taxon>
        <taxon>Euphorbiaceae</taxon>
        <taxon>Crotonoideae</taxon>
        <taxon>Jatropheae</taxon>
        <taxon>Jatropha</taxon>
    </lineage>
</organism>
<keyword evidence="2" id="KW-0805">Transcription regulation</keyword>
<evidence type="ECO:0000256" key="2">
    <source>
        <dbReference type="ARBA" id="ARBA00023015"/>
    </source>
</evidence>
<name>A0A067JY93_JATCU</name>
<evidence type="ECO:0000256" key="5">
    <source>
        <dbReference type="ARBA" id="ARBA00023242"/>
    </source>
</evidence>
<dbReference type="GO" id="GO:0003700">
    <property type="term" value="F:DNA-binding transcription factor activity"/>
    <property type="evidence" value="ECO:0007669"/>
    <property type="project" value="InterPro"/>
</dbReference>
<dbReference type="InterPro" id="IPR036955">
    <property type="entry name" value="AP2/ERF_dom_sf"/>
</dbReference>
<evidence type="ECO:0000256" key="4">
    <source>
        <dbReference type="ARBA" id="ARBA00023163"/>
    </source>
</evidence>
<dbReference type="GO" id="GO:0003677">
    <property type="term" value="F:DNA binding"/>
    <property type="evidence" value="ECO:0007669"/>
    <property type="project" value="UniProtKB-KW"/>
</dbReference>
<sequence>MQVQSSSGSMLTSLLESIRNHLLADDFEDPCTATASLLSYTSEWFSSLQLNSVNELSMVVEQESPSIDVGSKAAVPVPVARPNHTPPLRRRNYIGVRRRPWGTYAAEIRDPKKNGARVWLGTYETPEDAAVAYDRAAFEMRGSKAKLNFPHLIGSDNVEPARLSHKRRVPESSSLAVKSSGSPKRRKGNKNPVEELQYGVEPLFLGDQSMVNSIVCDASISNTFTLVCN</sequence>
<comment type="similarity">
    <text evidence="6">Belongs to the AP2/ERF transcription factor family. ERF subfamily.</text>
</comment>
<feature type="region of interest" description="Disordered" evidence="7">
    <location>
        <begin position="162"/>
        <end position="193"/>
    </location>
</feature>
<dbReference type="InterPro" id="IPR044808">
    <property type="entry name" value="ERF_plant"/>
</dbReference>
<reference evidence="9 10" key="1">
    <citation type="journal article" date="2014" name="PLoS ONE">
        <title>Global Analysis of Gene Expression Profiles in Physic Nut (Jatropha curcas L.) Seedlings Exposed to Salt Stress.</title>
        <authorList>
            <person name="Zhang L."/>
            <person name="Zhang C."/>
            <person name="Wu P."/>
            <person name="Chen Y."/>
            <person name="Li M."/>
            <person name="Jiang H."/>
            <person name="Wu G."/>
        </authorList>
    </citation>
    <scope>NUCLEOTIDE SEQUENCE [LARGE SCALE GENOMIC DNA]</scope>
    <source>
        <strain evidence="10">cv. GZQX0401</strain>
        <tissue evidence="9">Young leaves</tissue>
    </source>
</reference>
<keyword evidence="3" id="KW-0238">DNA-binding</keyword>
<evidence type="ECO:0000313" key="10">
    <source>
        <dbReference type="Proteomes" id="UP000027138"/>
    </source>
</evidence>
<dbReference type="OrthoDB" id="552345at2759"/>
<dbReference type="STRING" id="180498.A0A067JY93"/>
<dbReference type="PRINTS" id="PR00367">
    <property type="entry name" value="ETHRSPELEMNT"/>
</dbReference>
<dbReference type="FunFam" id="3.30.730.10:FF:000001">
    <property type="entry name" value="Ethylene-responsive transcription factor 2"/>
    <property type="match status" value="1"/>
</dbReference>
<accession>A0A067JY93</accession>
<dbReference type="KEGG" id="jcu:105643371"/>
<evidence type="ECO:0000256" key="6">
    <source>
        <dbReference type="ARBA" id="ARBA00024343"/>
    </source>
</evidence>
<evidence type="ECO:0000313" key="9">
    <source>
        <dbReference type="EMBL" id="KDP28852.1"/>
    </source>
</evidence>
<feature type="compositionally biased region" description="Polar residues" evidence="7">
    <location>
        <begin position="171"/>
        <end position="182"/>
    </location>
</feature>
<dbReference type="PANTHER" id="PTHR31190:SF102">
    <property type="entry name" value="AP2_ERF DOMAIN-CONTAINING PROTEIN"/>
    <property type="match status" value="1"/>
</dbReference>
<protein>
    <recommendedName>
        <fullName evidence="8">AP2/ERF domain-containing protein</fullName>
    </recommendedName>
</protein>
<dbReference type="PANTHER" id="PTHR31190">
    <property type="entry name" value="DNA-BINDING DOMAIN"/>
    <property type="match status" value="1"/>
</dbReference>
<gene>
    <name evidence="9" type="ORF">JCGZ_14623</name>
</gene>
<dbReference type="AlphaFoldDB" id="A0A067JY93"/>
<comment type="subcellular location">
    <subcellularLocation>
        <location evidence="1">Nucleus</location>
    </subcellularLocation>
</comment>
<dbReference type="SUPFAM" id="SSF54171">
    <property type="entry name" value="DNA-binding domain"/>
    <property type="match status" value="1"/>
</dbReference>
<feature type="domain" description="AP2/ERF" evidence="8">
    <location>
        <begin position="92"/>
        <end position="150"/>
    </location>
</feature>
<keyword evidence="4" id="KW-0804">Transcription</keyword>
<keyword evidence="5" id="KW-0539">Nucleus</keyword>
<dbReference type="EMBL" id="KK914782">
    <property type="protein sequence ID" value="KDP28852.1"/>
    <property type="molecule type" value="Genomic_DNA"/>
</dbReference>
<dbReference type="PROSITE" id="PS51032">
    <property type="entry name" value="AP2_ERF"/>
    <property type="match status" value="1"/>
</dbReference>
<evidence type="ECO:0000256" key="1">
    <source>
        <dbReference type="ARBA" id="ARBA00004123"/>
    </source>
</evidence>
<dbReference type="Pfam" id="PF00847">
    <property type="entry name" value="AP2"/>
    <property type="match status" value="1"/>
</dbReference>
<dbReference type="GO" id="GO:0005634">
    <property type="term" value="C:nucleus"/>
    <property type="evidence" value="ECO:0007669"/>
    <property type="project" value="UniProtKB-SubCell"/>
</dbReference>
<dbReference type="GO" id="GO:0009873">
    <property type="term" value="P:ethylene-activated signaling pathway"/>
    <property type="evidence" value="ECO:0007669"/>
    <property type="project" value="InterPro"/>
</dbReference>
<dbReference type="CDD" id="cd00018">
    <property type="entry name" value="AP2"/>
    <property type="match status" value="1"/>
</dbReference>
<keyword evidence="10" id="KW-1185">Reference proteome</keyword>
<evidence type="ECO:0000256" key="3">
    <source>
        <dbReference type="ARBA" id="ARBA00023125"/>
    </source>
</evidence>
<dbReference type="SMART" id="SM00380">
    <property type="entry name" value="AP2"/>
    <property type="match status" value="1"/>
</dbReference>
<dbReference type="InterPro" id="IPR001471">
    <property type="entry name" value="AP2/ERF_dom"/>
</dbReference>
<evidence type="ECO:0000256" key="7">
    <source>
        <dbReference type="SAM" id="MobiDB-lite"/>
    </source>
</evidence>
<proteinExistence type="inferred from homology"/>
<dbReference type="Proteomes" id="UP000027138">
    <property type="component" value="Unassembled WGS sequence"/>
</dbReference>
<dbReference type="Gene3D" id="3.30.730.10">
    <property type="entry name" value="AP2/ERF domain"/>
    <property type="match status" value="1"/>
</dbReference>